<dbReference type="Gene3D" id="3.40.50.720">
    <property type="entry name" value="NAD(P)-binding Rossmann-like Domain"/>
    <property type="match status" value="1"/>
</dbReference>
<dbReference type="Pfam" id="PF13478">
    <property type="entry name" value="XdhC_C"/>
    <property type="match status" value="1"/>
</dbReference>
<evidence type="ECO:0000259" key="1">
    <source>
        <dbReference type="Pfam" id="PF13478"/>
    </source>
</evidence>
<accession>A0ABS7EYU6</accession>
<proteinExistence type="predicted"/>
<feature type="domain" description="XdhC Rossmann" evidence="1">
    <location>
        <begin position="76"/>
        <end position="217"/>
    </location>
</feature>
<name>A0ABS7EYU6_9PROT</name>
<dbReference type="InterPro" id="IPR027051">
    <property type="entry name" value="XdhC_Rossmann_dom"/>
</dbReference>
<comment type="caution">
    <text evidence="2">The sequence shown here is derived from an EMBL/GenBank/DDBJ whole genome shotgun (WGS) entry which is preliminary data.</text>
</comment>
<evidence type="ECO:0000313" key="3">
    <source>
        <dbReference type="Proteomes" id="UP001519924"/>
    </source>
</evidence>
<dbReference type="Proteomes" id="UP001519924">
    <property type="component" value="Unassembled WGS sequence"/>
</dbReference>
<evidence type="ECO:0000313" key="2">
    <source>
        <dbReference type="EMBL" id="MBW8268524.1"/>
    </source>
</evidence>
<organism evidence="2 3">
    <name type="scientific">Caldovatus aquaticus</name>
    <dbReference type="NCBI Taxonomy" id="2865671"/>
    <lineage>
        <taxon>Bacteria</taxon>
        <taxon>Pseudomonadati</taxon>
        <taxon>Pseudomonadota</taxon>
        <taxon>Alphaproteobacteria</taxon>
        <taxon>Acetobacterales</taxon>
        <taxon>Roseomonadaceae</taxon>
        <taxon>Caldovatus</taxon>
    </lineage>
</organism>
<dbReference type="InterPro" id="IPR052698">
    <property type="entry name" value="MoCofactor_Util/Proc"/>
</dbReference>
<keyword evidence="3" id="KW-1185">Reference proteome</keyword>
<gene>
    <name evidence="2" type="ORF">K1J50_03395</name>
</gene>
<dbReference type="PANTHER" id="PTHR30388">
    <property type="entry name" value="ALDEHYDE OXIDOREDUCTASE MOLYBDENUM COFACTOR ASSEMBLY PROTEIN"/>
    <property type="match status" value="1"/>
</dbReference>
<dbReference type="RefSeq" id="WP_220116027.1">
    <property type="nucleotide sequence ID" value="NZ_JAHZUY010000004.1"/>
</dbReference>
<dbReference type="PANTHER" id="PTHR30388:SF4">
    <property type="entry name" value="MOLYBDENUM COFACTOR INSERTION CHAPERONE PAOD"/>
    <property type="match status" value="1"/>
</dbReference>
<dbReference type="EMBL" id="JAHZUY010000004">
    <property type="protein sequence ID" value="MBW8268524.1"/>
    <property type="molecule type" value="Genomic_DNA"/>
</dbReference>
<protein>
    <submittedName>
        <fullName evidence="2">XdhC family protein</fullName>
    </submittedName>
</protein>
<reference evidence="2 3" key="1">
    <citation type="submission" date="2021-08" db="EMBL/GenBank/DDBJ databases">
        <title>Caldovatus sediminis gen. nov., sp. nov., a moderately thermophilic bacterium isolated from a hot spring.</title>
        <authorList>
            <person name="Hu C.-J."/>
            <person name="Li W.-J."/>
            <person name="Xian W.-D."/>
        </authorList>
    </citation>
    <scope>NUCLEOTIDE SEQUENCE [LARGE SCALE GENOMIC DNA]</scope>
    <source>
        <strain evidence="2 3">SYSU G05006</strain>
    </source>
</reference>
<sequence length="245" mass="25870">MTPEILARLLADRAAGRPVALLTRLTDGQQCLWPDDACPGALAEAAAAALRDDQARTVTLDGEPWFVHPHNPPLRLVVVGAVHIAQALVPMAARLGFAVTVVDPRRAFATEERFAGVTLRTDWPDEALDALRPDARTAVVTLTHDPKLDDPALDRALKSPAFYIGALGSRRTHAKRIARLKEMGFDDAALARIHAPVGLDIAAVTAPEIALSILAEIVAVRRGAPLAARRDGTPQGAAASAPAAA</sequence>